<feature type="region of interest" description="Disordered" evidence="1">
    <location>
        <begin position="247"/>
        <end position="352"/>
    </location>
</feature>
<protein>
    <submittedName>
        <fullName evidence="2">Uncharacterized protein</fullName>
    </submittedName>
</protein>
<name>A0ABP0AUZ1_9PEZI</name>
<feature type="compositionally biased region" description="Acidic residues" evidence="1">
    <location>
        <begin position="277"/>
        <end position="288"/>
    </location>
</feature>
<proteinExistence type="predicted"/>
<dbReference type="EMBL" id="CAWUHC010000005">
    <property type="protein sequence ID" value="CAK7211090.1"/>
    <property type="molecule type" value="Genomic_DNA"/>
</dbReference>
<evidence type="ECO:0000313" key="3">
    <source>
        <dbReference type="Proteomes" id="UP001642406"/>
    </source>
</evidence>
<organism evidence="2 3">
    <name type="scientific">Sporothrix bragantina</name>
    <dbReference type="NCBI Taxonomy" id="671064"/>
    <lineage>
        <taxon>Eukaryota</taxon>
        <taxon>Fungi</taxon>
        <taxon>Dikarya</taxon>
        <taxon>Ascomycota</taxon>
        <taxon>Pezizomycotina</taxon>
        <taxon>Sordariomycetes</taxon>
        <taxon>Sordariomycetidae</taxon>
        <taxon>Ophiostomatales</taxon>
        <taxon>Ophiostomataceae</taxon>
        <taxon>Sporothrix</taxon>
    </lineage>
</organism>
<dbReference type="Proteomes" id="UP001642406">
    <property type="component" value="Unassembled WGS sequence"/>
</dbReference>
<feature type="compositionally biased region" description="Polar residues" evidence="1">
    <location>
        <begin position="247"/>
        <end position="260"/>
    </location>
</feature>
<reference evidence="2 3" key="1">
    <citation type="submission" date="2024-01" db="EMBL/GenBank/DDBJ databases">
        <authorList>
            <person name="Allen C."/>
            <person name="Tagirdzhanova G."/>
        </authorList>
    </citation>
    <scope>NUCLEOTIDE SEQUENCE [LARGE SCALE GENOMIC DNA]</scope>
</reference>
<gene>
    <name evidence="2" type="ORF">SBRCBS47491_001000</name>
</gene>
<sequence length="385" mass="43745">MPPRLRLNTLARPQRELPPLRATGNYTVYTPFDSKYIPENAPQDVDKEEPYWNRDIQDIVTAYTIVASRAPASPQFKTMYADCSMEEFKAAVSVFAGLPEWCRFGLHHLHTQVCNTINQYLLVNDRTFDARYLAVRANYLSFPGTMAAIEPIVVLSDFFDTCPVEINRNIFPIPPHAESHRGCLALRLYLAHMGRWIMDPMFYFNESTVCRHDIEEHERSLVPKFTEAEALVRLDIRRGIDRAQYISRDSPNSPVVSTPAISDDEGYEADVEKGDESDTMAEDDEAIPDVDSITLQEEDEVMSDTDTTIEEEDTEEEAEVKVEEESTPHCANVEPDHASVSLGPGDIQQEPEDQVLEDVRPRTVVLRRSVLNPQRTSSRLVALPR</sequence>
<evidence type="ECO:0000313" key="2">
    <source>
        <dbReference type="EMBL" id="CAK7211090.1"/>
    </source>
</evidence>
<keyword evidence="3" id="KW-1185">Reference proteome</keyword>
<comment type="caution">
    <text evidence="2">The sequence shown here is derived from an EMBL/GenBank/DDBJ whole genome shotgun (WGS) entry which is preliminary data.</text>
</comment>
<feature type="compositionally biased region" description="Acidic residues" evidence="1">
    <location>
        <begin position="296"/>
        <end position="318"/>
    </location>
</feature>
<accession>A0ABP0AUZ1</accession>
<evidence type="ECO:0000256" key="1">
    <source>
        <dbReference type="SAM" id="MobiDB-lite"/>
    </source>
</evidence>